<keyword evidence="2 4" id="KW-0472">Membrane</keyword>
<dbReference type="PANTHER" id="PTHR37482">
    <property type="entry name" value="OUTER MEMBRANE PROTEIN ASSEMBLY FACTOR BAME"/>
    <property type="match status" value="1"/>
</dbReference>
<reference evidence="6" key="1">
    <citation type="submission" date="2023-07" db="EMBL/GenBank/DDBJ databases">
        <title>Marinobacter sp. chi1 genome sequencing and assembly.</title>
        <authorList>
            <person name="Park S."/>
        </authorList>
    </citation>
    <scope>NUCLEOTIDE SEQUENCE</scope>
    <source>
        <strain evidence="6">Chi1</strain>
    </source>
</reference>
<dbReference type="HAMAP" id="MF_00925">
    <property type="entry name" value="OM_assembly_BamE"/>
    <property type="match status" value="1"/>
</dbReference>
<dbReference type="Pfam" id="PF04355">
    <property type="entry name" value="BamE"/>
    <property type="match status" value="1"/>
</dbReference>
<dbReference type="InterPro" id="IPR026592">
    <property type="entry name" value="BamE"/>
</dbReference>
<feature type="domain" description="Outer membrane protein assembly factor BamE" evidence="5">
    <location>
        <begin position="29"/>
        <end position="95"/>
    </location>
</feature>
<dbReference type="PROSITE" id="PS51257">
    <property type="entry name" value="PROKAR_LIPOPROTEIN"/>
    <property type="match status" value="1"/>
</dbReference>
<dbReference type="Gene3D" id="3.30.1450.10">
    <property type="match status" value="1"/>
</dbReference>
<keyword evidence="7" id="KW-1185">Reference proteome</keyword>
<name>A0ABT8VY44_9GAMM</name>
<comment type="subcellular location">
    <subcellularLocation>
        <location evidence="4">Cell outer membrane</location>
        <topology evidence="4">Lipid-anchor</topology>
    </subcellularLocation>
</comment>
<dbReference type="EMBL" id="JAUMIS010000001">
    <property type="protein sequence ID" value="MDO3720910.1"/>
    <property type="molecule type" value="Genomic_DNA"/>
</dbReference>
<evidence type="ECO:0000313" key="7">
    <source>
        <dbReference type="Proteomes" id="UP001168640"/>
    </source>
</evidence>
<comment type="subunit">
    <text evidence="4">Part of the Bam complex.</text>
</comment>
<dbReference type="PANTHER" id="PTHR37482:SF1">
    <property type="entry name" value="OUTER MEMBRANE PROTEIN ASSEMBLY FACTOR BAME"/>
    <property type="match status" value="1"/>
</dbReference>
<protein>
    <recommendedName>
        <fullName evidence="4">Outer membrane protein assembly factor BamE</fullName>
    </recommendedName>
</protein>
<sequence length="109" mass="12504">MQKLISFILIFMMAGCSFPGVYKINVQQGNIVTEEEISQLSEGMPRRQVHAVLGTPLLINPTDMSREYFVYTFQREGGDIRKQQVVVHYNSDNQLARYETELLAETPAY</sequence>
<gene>
    <name evidence="4" type="primary">bamE</name>
    <name evidence="6" type="ORF">QVZ43_04195</name>
</gene>
<comment type="caution">
    <text evidence="6">The sequence shown here is derived from an EMBL/GenBank/DDBJ whole genome shotgun (WGS) entry which is preliminary data.</text>
</comment>
<comment type="function">
    <text evidence="4">Part of the outer membrane protein assembly complex, which is involved in assembly and insertion of beta-barrel proteins into the outer membrane.</text>
</comment>
<proteinExistence type="inferred from homology"/>
<evidence type="ECO:0000256" key="3">
    <source>
        <dbReference type="ARBA" id="ARBA00023237"/>
    </source>
</evidence>
<evidence type="ECO:0000256" key="4">
    <source>
        <dbReference type="HAMAP-Rule" id="MF_00925"/>
    </source>
</evidence>
<evidence type="ECO:0000259" key="5">
    <source>
        <dbReference type="Pfam" id="PF04355"/>
    </source>
</evidence>
<dbReference type="InterPro" id="IPR037873">
    <property type="entry name" value="BamE-like"/>
</dbReference>
<dbReference type="RefSeq" id="WP_302908985.1">
    <property type="nucleotide sequence ID" value="NZ_JAUMIS010000001.1"/>
</dbReference>
<organism evidence="6 7">
    <name type="scientific">Marinobacter suaedae</name>
    <dbReference type="NCBI Taxonomy" id="3057675"/>
    <lineage>
        <taxon>Bacteria</taxon>
        <taxon>Pseudomonadati</taxon>
        <taxon>Pseudomonadota</taxon>
        <taxon>Gammaproteobacteria</taxon>
        <taxon>Pseudomonadales</taxon>
        <taxon>Marinobacteraceae</taxon>
        <taxon>Marinobacter</taxon>
    </lineage>
</organism>
<keyword evidence="4" id="KW-0564">Palmitate</keyword>
<evidence type="ECO:0000313" key="6">
    <source>
        <dbReference type="EMBL" id="MDO3720910.1"/>
    </source>
</evidence>
<evidence type="ECO:0000256" key="2">
    <source>
        <dbReference type="ARBA" id="ARBA00023136"/>
    </source>
</evidence>
<dbReference type="InterPro" id="IPR007450">
    <property type="entry name" value="BamE_dom"/>
</dbReference>
<accession>A0ABT8VY44</accession>
<comment type="similarity">
    <text evidence="4">Belongs to the BamE family.</text>
</comment>
<keyword evidence="4" id="KW-0449">Lipoprotein</keyword>
<dbReference type="Proteomes" id="UP001168640">
    <property type="component" value="Unassembled WGS sequence"/>
</dbReference>
<keyword evidence="1 4" id="KW-0732">Signal</keyword>
<keyword evidence="3 4" id="KW-0998">Cell outer membrane</keyword>
<evidence type="ECO:0000256" key="1">
    <source>
        <dbReference type="ARBA" id="ARBA00022729"/>
    </source>
</evidence>